<dbReference type="AlphaFoldDB" id="A0A8X6UKP9"/>
<sequence>MMFIEIVATQGSPAPPLHHLLLHLKKFQPPSHPAPLHSSEPPVPAVLLLLLWQLLLHLHRPPSLLSCTGSMLAPTPPLQPALFRASS</sequence>
<organism evidence="1 2">
    <name type="scientific">Nephila pilipes</name>
    <name type="common">Giant wood spider</name>
    <name type="synonym">Nephila maculata</name>
    <dbReference type="NCBI Taxonomy" id="299642"/>
    <lineage>
        <taxon>Eukaryota</taxon>
        <taxon>Metazoa</taxon>
        <taxon>Ecdysozoa</taxon>
        <taxon>Arthropoda</taxon>
        <taxon>Chelicerata</taxon>
        <taxon>Arachnida</taxon>
        <taxon>Araneae</taxon>
        <taxon>Araneomorphae</taxon>
        <taxon>Entelegynae</taxon>
        <taxon>Araneoidea</taxon>
        <taxon>Nephilidae</taxon>
        <taxon>Nephila</taxon>
    </lineage>
</organism>
<evidence type="ECO:0000313" key="2">
    <source>
        <dbReference type="Proteomes" id="UP000887013"/>
    </source>
</evidence>
<reference evidence="1" key="1">
    <citation type="submission" date="2020-08" db="EMBL/GenBank/DDBJ databases">
        <title>Multicomponent nature underlies the extraordinary mechanical properties of spider dragline silk.</title>
        <authorList>
            <person name="Kono N."/>
            <person name="Nakamura H."/>
            <person name="Mori M."/>
            <person name="Yoshida Y."/>
            <person name="Ohtoshi R."/>
            <person name="Malay A.D."/>
            <person name="Moran D.A.P."/>
            <person name="Tomita M."/>
            <person name="Numata K."/>
            <person name="Arakawa K."/>
        </authorList>
    </citation>
    <scope>NUCLEOTIDE SEQUENCE</scope>
</reference>
<dbReference type="Proteomes" id="UP000887013">
    <property type="component" value="Unassembled WGS sequence"/>
</dbReference>
<proteinExistence type="predicted"/>
<protein>
    <submittedName>
        <fullName evidence="1">Uncharacterized protein</fullName>
    </submittedName>
</protein>
<dbReference type="EMBL" id="BMAW01132837">
    <property type="protein sequence ID" value="GFU45240.1"/>
    <property type="molecule type" value="Genomic_DNA"/>
</dbReference>
<keyword evidence="2" id="KW-1185">Reference proteome</keyword>
<comment type="caution">
    <text evidence="1">The sequence shown here is derived from an EMBL/GenBank/DDBJ whole genome shotgun (WGS) entry which is preliminary data.</text>
</comment>
<gene>
    <name evidence="1" type="ORF">NPIL_472971</name>
</gene>
<evidence type="ECO:0000313" key="1">
    <source>
        <dbReference type="EMBL" id="GFU45240.1"/>
    </source>
</evidence>
<accession>A0A8X6UKP9</accession>
<name>A0A8X6UKP9_NEPPI</name>